<dbReference type="EMBL" id="MCFA01000076">
    <property type="protein sequence ID" value="ORY10158.1"/>
    <property type="molecule type" value="Genomic_DNA"/>
</dbReference>
<organism evidence="2 3">
    <name type="scientific">Clohesyomyces aquaticus</name>
    <dbReference type="NCBI Taxonomy" id="1231657"/>
    <lineage>
        <taxon>Eukaryota</taxon>
        <taxon>Fungi</taxon>
        <taxon>Dikarya</taxon>
        <taxon>Ascomycota</taxon>
        <taxon>Pezizomycotina</taxon>
        <taxon>Dothideomycetes</taxon>
        <taxon>Pleosporomycetidae</taxon>
        <taxon>Pleosporales</taxon>
        <taxon>Lindgomycetaceae</taxon>
        <taxon>Clohesyomyces</taxon>
    </lineage>
</organism>
<name>A0A1Y1ZIS3_9PLEO</name>
<dbReference type="Proteomes" id="UP000193144">
    <property type="component" value="Unassembled WGS sequence"/>
</dbReference>
<dbReference type="STRING" id="1231657.A0A1Y1ZIS3"/>
<reference evidence="2 3" key="1">
    <citation type="submission" date="2016-07" db="EMBL/GenBank/DDBJ databases">
        <title>Pervasive Adenine N6-methylation of Active Genes in Fungi.</title>
        <authorList>
            <consortium name="DOE Joint Genome Institute"/>
            <person name="Mondo S.J."/>
            <person name="Dannebaum R.O."/>
            <person name="Kuo R.C."/>
            <person name="Labutti K."/>
            <person name="Haridas S."/>
            <person name="Kuo A."/>
            <person name="Salamov A."/>
            <person name="Ahrendt S.R."/>
            <person name="Lipzen A."/>
            <person name="Sullivan W."/>
            <person name="Andreopoulos W.B."/>
            <person name="Clum A."/>
            <person name="Lindquist E."/>
            <person name="Daum C."/>
            <person name="Ramamoorthy G.K."/>
            <person name="Gryganskyi A."/>
            <person name="Culley D."/>
            <person name="Magnuson J.K."/>
            <person name="James T.Y."/>
            <person name="O'Malley M.A."/>
            <person name="Stajich J.E."/>
            <person name="Spatafora J.W."/>
            <person name="Visel A."/>
            <person name="Grigoriev I.V."/>
        </authorList>
    </citation>
    <scope>NUCLEOTIDE SEQUENCE [LARGE SCALE GENOMIC DNA]</scope>
    <source>
        <strain evidence="2 3">CBS 115471</strain>
    </source>
</reference>
<dbReference type="Pfam" id="PF08740">
    <property type="entry name" value="BCS1_N"/>
    <property type="match status" value="1"/>
</dbReference>
<proteinExistence type="predicted"/>
<evidence type="ECO:0000313" key="2">
    <source>
        <dbReference type="EMBL" id="ORY10158.1"/>
    </source>
</evidence>
<evidence type="ECO:0000259" key="1">
    <source>
        <dbReference type="Pfam" id="PF08740"/>
    </source>
</evidence>
<comment type="caution">
    <text evidence="2">The sequence shown here is derived from an EMBL/GenBank/DDBJ whole genome shotgun (WGS) entry which is preliminary data.</text>
</comment>
<dbReference type="OrthoDB" id="10251412at2759"/>
<evidence type="ECO:0000313" key="3">
    <source>
        <dbReference type="Proteomes" id="UP000193144"/>
    </source>
</evidence>
<feature type="domain" description="BCS1 N-terminal" evidence="1">
    <location>
        <begin position="36"/>
        <end position="100"/>
    </location>
</feature>
<keyword evidence="3" id="KW-1185">Reference proteome</keyword>
<accession>A0A1Y1ZIS3</accession>
<protein>
    <recommendedName>
        <fullName evidence="1">BCS1 N-terminal domain-containing protein</fullName>
    </recommendedName>
</protein>
<dbReference type="InterPro" id="IPR014851">
    <property type="entry name" value="BCS1_N"/>
</dbReference>
<gene>
    <name evidence="2" type="ORF">BCR34DRAFT_588763</name>
</gene>
<dbReference type="AlphaFoldDB" id="A0A1Y1ZIS3"/>
<sequence length="135" mass="15263">MPGDCLYHQRYVFLPPWTSQSDPNEAVEKGDGLIWQPFARLARTSLARIDLKSSTEPGSHAEKKPLHYLPCNGRSYFWHKRRLFVFDHQRSVGDFGTASGEEGLPAHATPLSVKAIIWLIWLSVTLPRMTTTASN</sequence>